<proteinExistence type="inferred from homology"/>
<sequence>MFRNPFSLEGKIAVITGSSRGIGKAIAECMAGLGAKVVVSSRKADACEEAASGIREAGGEALVVPCNISDKAQVENLVAETEAHWGKPDILVCNAAVNPYYGPLTGLPDEAFDKIFANNVKSNLWLCGRVIPGMAEKGNGSIVIISSIGGLRGNGVIGAYGMSKAADVILAKNLAVEHGPSGIRVNCVAPGLVKTDFARALWEDEKAMKFRNAMTPLRRIGRPDEIGPVAAFLASDAASFITGETIVADGGVTSA</sequence>
<accession>A0A2G1QKZ6</accession>
<dbReference type="PRINTS" id="PR00081">
    <property type="entry name" value="GDHRDH"/>
</dbReference>
<dbReference type="Proteomes" id="UP000221168">
    <property type="component" value="Unassembled WGS sequence"/>
</dbReference>
<dbReference type="EMBL" id="PDVP01000009">
    <property type="protein sequence ID" value="PHP66172.1"/>
    <property type="molecule type" value="Genomic_DNA"/>
</dbReference>
<dbReference type="SMART" id="SM00822">
    <property type="entry name" value="PKS_KR"/>
    <property type="match status" value="1"/>
</dbReference>
<dbReference type="InterPro" id="IPR036291">
    <property type="entry name" value="NAD(P)-bd_dom_sf"/>
</dbReference>
<gene>
    <name evidence="3" type="ORF">CSC94_14595</name>
</gene>
<dbReference type="Gene3D" id="3.40.50.720">
    <property type="entry name" value="NAD(P)-binding Rossmann-like Domain"/>
    <property type="match status" value="1"/>
</dbReference>
<dbReference type="AlphaFoldDB" id="A0A2G1QKZ6"/>
<evidence type="ECO:0000256" key="1">
    <source>
        <dbReference type="ARBA" id="ARBA00006484"/>
    </source>
</evidence>
<dbReference type="Pfam" id="PF13561">
    <property type="entry name" value="adh_short_C2"/>
    <property type="match status" value="1"/>
</dbReference>
<dbReference type="RefSeq" id="WP_099307103.1">
    <property type="nucleotide sequence ID" value="NZ_PDVP01000009.1"/>
</dbReference>
<organism evidence="3 4">
    <name type="scientific">Zhengella mangrovi</name>
    <dbReference type="NCBI Taxonomy" id="1982044"/>
    <lineage>
        <taxon>Bacteria</taxon>
        <taxon>Pseudomonadati</taxon>
        <taxon>Pseudomonadota</taxon>
        <taxon>Alphaproteobacteria</taxon>
        <taxon>Hyphomicrobiales</taxon>
        <taxon>Notoacmeibacteraceae</taxon>
        <taxon>Zhengella</taxon>
    </lineage>
</organism>
<reference evidence="3 4" key="1">
    <citation type="submission" date="2017-10" db="EMBL/GenBank/DDBJ databases">
        <title>Sedimentibacterium mangrovi gen. nov., sp. nov., a novel member of family Phyllobacteriacea isolated from mangrove sediment.</title>
        <authorList>
            <person name="Liao H."/>
            <person name="Tian Y."/>
        </authorList>
    </citation>
    <scope>NUCLEOTIDE SEQUENCE [LARGE SCALE GENOMIC DNA]</scope>
    <source>
        <strain evidence="3 4">X9-2-2</strain>
    </source>
</reference>
<dbReference type="FunFam" id="3.40.50.720:FF:000084">
    <property type="entry name" value="Short-chain dehydrogenase reductase"/>
    <property type="match status" value="1"/>
</dbReference>
<dbReference type="CDD" id="cd05233">
    <property type="entry name" value="SDR_c"/>
    <property type="match status" value="1"/>
</dbReference>
<comment type="caution">
    <text evidence="3">The sequence shown here is derived from an EMBL/GenBank/DDBJ whole genome shotgun (WGS) entry which is preliminary data.</text>
</comment>
<comment type="similarity">
    <text evidence="1">Belongs to the short-chain dehydrogenases/reductases (SDR) family.</text>
</comment>
<dbReference type="OrthoDB" id="9805986at2"/>
<dbReference type="InterPro" id="IPR002347">
    <property type="entry name" value="SDR_fam"/>
</dbReference>
<evidence type="ECO:0000313" key="4">
    <source>
        <dbReference type="Proteomes" id="UP000221168"/>
    </source>
</evidence>
<keyword evidence="4" id="KW-1185">Reference proteome</keyword>
<dbReference type="PANTHER" id="PTHR43943">
    <property type="entry name" value="DEHYDROGENASE/REDUCTASE (SDR FAMILY) MEMBER 4"/>
    <property type="match status" value="1"/>
</dbReference>
<dbReference type="NCBIfam" id="NF005559">
    <property type="entry name" value="PRK07231.1"/>
    <property type="match status" value="1"/>
</dbReference>
<protein>
    <submittedName>
        <fullName evidence="3">Short-chain dehydrogenase</fullName>
    </submittedName>
</protein>
<feature type="domain" description="Ketoreductase" evidence="2">
    <location>
        <begin position="11"/>
        <end position="182"/>
    </location>
</feature>
<dbReference type="InterPro" id="IPR020904">
    <property type="entry name" value="Sc_DH/Rdtase_CS"/>
</dbReference>
<dbReference type="SUPFAM" id="SSF51735">
    <property type="entry name" value="NAD(P)-binding Rossmann-fold domains"/>
    <property type="match status" value="1"/>
</dbReference>
<evidence type="ECO:0000313" key="3">
    <source>
        <dbReference type="EMBL" id="PHP66172.1"/>
    </source>
</evidence>
<dbReference type="PROSITE" id="PS00061">
    <property type="entry name" value="ADH_SHORT"/>
    <property type="match status" value="1"/>
</dbReference>
<dbReference type="InterPro" id="IPR057326">
    <property type="entry name" value="KR_dom"/>
</dbReference>
<name>A0A2G1QKZ6_9HYPH</name>
<dbReference type="PANTHER" id="PTHR43943:SF2">
    <property type="entry name" value="DEHYDROGENASE_REDUCTASE 4"/>
    <property type="match status" value="1"/>
</dbReference>
<evidence type="ECO:0000259" key="2">
    <source>
        <dbReference type="SMART" id="SM00822"/>
    </source>
</evidence>